<evidence type="ECO:0008006" key="3">
    <source>
        <dbReference type="Google" id="ProtNLM"/>
    </source>
</evidence>
<organism evidence="1 2">
    <name type="scientific">Mikania micrantha</name>
    <name type="common">bitter vine</name>
    <dbReference type="NCBI Taxonomy" id="192012"/>
    <lineage>
        <taxon>Eukaryota</taxon>
        <taxon>Viridiplantae</taxon>
        <taxon>Streptophyta</taxon>
        <taxon>Embryophyta</taxon>
        <taxon>Tracheophyta</taxon>
        <taxon>Spermatophyta</taxon>
        <taxon>Magnoliopsida</taxon>
        <taxon>eudicotyledons</taxon>
        <taxon>Gunneridae</taxon>
        <taxon>Pentapetalae</taxon>
        <taxon>asterids</taxon>
        <taxon>campanulids</taxon>
        <taxon>Asterales</taxon>
        <taxon>Asteraceae</taxon>
        <taxon>Asteroideae</taxon>
        <taxon>Heliantheae alliance</taxon>
        <taxon>Eupatorieae</taxon>
        <taxon>Mikania</taxon>
    </lineage>
</organism>
<dbReference type="Proteomes" id="UP000326396">
    <property type="component" value="Linkage Group LG6"/>
</dbReference>
<name>A0A5N6MCD1_9ASTR</name>
<dbReference type="PANTHER" id="PTHR45621">
    <property type="entry name" value="OS01G0588500 PROTEIN-RELATED"/>
    <property type="match status" value="1"/>
</dbReference>
<gene>
    <name evidence="1" type="ORF">E3N88_32888</name>
</gene>
<comment type="caution">
    <text evidence="1">The sequence shown here is derived from an EMBL/GenBank/DDBJ whole genome shotgun (WGS) entry which is preliminary data.</text>
</comment>
<dbReference type="EMBL" id="SZYD01000016">
    <property type="protein sequence ID" value="KAD3337368.1"/>
    <property type="molecule type" value="Genomic_DNA"/>
</dbReference>
<dbReference type="AlphaFoldDB" id="A0A5N6MCD1"/>
<protein>
    <recommendedName>
        <fullName evidence="3">Protein kinase domain-containing protein</fullName>
    </recommendedName>
</protein>
<proteinExistence type="predicted"/>
<dbReference type="InterPro" id="IPR050823">
    <property type="entry name" value="Plant_Ser_Thr_Prot_Kinase"/>
</dbReference>
<dbReference type="InterPro" id="IPR011009">
    <property type="entry name" value="Kinase-like_dom_sf"/>
</dbReference>
<dbReference type="OrthoDB" id="1713496at2759"/>
<dbReference type="SUPFAM" id="SSF56112">
    <property type="entry name" value="Protein kinase-like (PK-like)"/>
    <property type="match status" value="1"/>
</dbReference>
<keyword evidence="2" id="KW-1185">Reference proteome</keyword>
<reference evidence="1 2" key="1">
    <citation type="submission" date="2019-05" db="EMBL/GenBank/DDBJ databases">
        <title>Mikania micrantha, genome provides insights into the molecular mechanism of rapid growth.</title>
        <authorList>
            <person name="Liu B."/>
        </authorList>
    </citation>
    <scope>NUCLEOTIDE SEQUENCE [LARGE SCALE GENOMIC DNA]</scope>
    <source>
        <strain evidence="1">NLD-2019</strain>
        <tissue evidence="1">Leaf</tissue>
    </source>
</reference>
<evidence type="ECO:0000313" key="1">
    <source>
        <dbReference type="EMBL" id="KAD3337368.1"/>
    </source>
</evidence>
<accession>A0A5N6MCD1</accession>
<sequence length="171" mass="19668">MSLTLNVQKDLINPGTTSLSWCARLKIAVGAAQGLTFLHRKDGNARLWDFEVNYSFLDPYSYSFEGGAHYAAPEWYRHHADTYLFQRAPELFHYKANRNMAKWAAPLLAHEANLGMILDKQLQDNNLPPKGAFIFAKLVSNCLQPAQDERPSMETILQVLRECYEKQFRFL</sequence>
<evidence type="ECO:0000313" key="2">
    <source>
        <dbReference type="Proteomes" id="UP000326396"/>
    </source>
</evidence>
<dbReference type="Gene3D" id="1.10.510.10">
    <property type="entry name" value="Transferase(Phosphotransferase) domain 1"/>
    <property type="match status" value="1"/>
</dbReference>